<feature type="region of interest" description="Disordered" evidence="1">
    <location>
        <begin position="1"/>
        <end position="95"/>
    </location>
</feature>
<evidence type="ECO:0000256" key="1">
    <source>
        <dbReference type="SAM" id="MobiDB-lite"/>
    </source>
</evidence>
<reference evidence="2" key="1">
    <citation type="submission" date="2022-03" db="EMBL/GenBank/DDBJ databases">
        <authorList>
            <person name="Sayadi A."/>
        </authorList>
    </citation>
    <scope>NUCLEOTIDE SEQUENCE</scope>
</reference>
<gene>
    <name evidence="2" type="ORF">ACAOBT_LOCUS7417</name>
</gene>
<name>A0A9P0K6D1_ACAOB</name>
<proteinExistence type="predicted"/>
<accession>A0A9P0K6D1</accession>
<sequence length="95" mass="10634">MAEITGSRRSRDQHRPARKDYNKLTGGEEQSKSDKSHATSASEDEEQLDNQDAYRGIDESGNHISGDSDTDSSFTDIEMDNRDDFSDDSDYGKPL</sequence>
<dbReference type="OrthoDB" id="6910977at2759"/>
<evidence type="ECO:0000313" key="3">
    <source>
        <dbReference type="Proteomes" id="UP001152888"/>
    </source>
</evidence>
<keyword evidence="3" id="KW-1185">Reference proteome</keyword>
<feature type="compositionally biased region" description="Basic and acidic residues" evidence="1">
    <location>
        <begin position="9"/>
        <end position="22"/>
    </location>
</feature>
<dbReference type="AlphaFoldDB" id="A0A9P0K6D1"/>
<comment type="caution">
    <text evidence="2">The sequence shown here is derived from an EMBL/GenBank/DDBJ whole genome shotgun (WGS) entry which is preliminary data.</text>
</comment>
<feature type="compositionally biased region" description="Low complexity" evidence="1">
    <location>
        <begin position="65"/>
        <end position="76"/>
    </location>
</feature>
<dbReference type="Proteomes" id="UP001152888">
    <property type="component" value="Unassembled WGS sequence"/>
</dbReference>
<organism evidence="2 3">
    <name type="scientific">Acanthoscelides obtectus</name>
    <name type="common">Bean weevil</name>
    <name type="synonym">Bruchus obtectus</name>
    <dbReference type="NCBI Taxonomy" id="200917"/>
    <lineage>
        <taxon>Eukaryota</taxon>
        <taxon>Metazoa</taxon>
        <taxon>Ecdysozoa</taxon>
        <taxon>Arthropoda</taxon>
        <taxon>Hexapoda</taxon>
        <taxon>Insecta</taxon>
        <taxon>Pterygota</taxon>
        <taxon>Neoptera</taxon>
        <taxon>Endopterygota</taxon>
        <taxon>Coleoptera</taxon>
        <taxon>Polyphaga</taxon>
        <taxon>Cucujiformia</taxon>
        <taxon>Chrysomeloidea</taxon>
        <taxon>Chrysomelidae</taxon>
        <taxon>Bruchinae</taxon>
        <taxon>Bruchini</taxon>
        <taxon>Acanthoscelides</taxon>
    </lineage>
</organism>
<dbReference type="EMBL" id="CAKOFQ010006744">
    <property type="protein sequence ID" value="CAH1967464.1"/>
    <property type="molecule type" value="Genomic_DNA"/>
</dbReference>
<protein>
    <submittedName>
        <fullName evidence="2">Uncharacterized protein</fullName>
    </submittedName>
</protein>
<evidence type="ECO:0000313" key="2">
    <source>
        <dbReference type="EMBL" id="CAH1967464.1"/>
    </source>
</evidence>